<reference evidence="2 3" key="1">
    <citation type="submission" date="2019-10" db="EMBL/GenBank/DDBJ databases">
        <title>Nocardia macrotermitis sp. nov. and Nocardia aurantia sp. nov., isolated from the gut of fungus growing-termite Macrotermes natalensis.</title>
        <authorList>
            <person name="Benndorf R."/>
            <person name="Schwitalla J."/>
            <person name="Martin K."/>
            <person name="De Beer W."/>
            <person name="Kaster A.-K."/>
            <person name="Vollmers J."/>
            <person name="Poulsen M."/>
            <person name="Beemelmanns C."/>
        </authorList>
    </citation>
    <scope>NUCLEOTIDE SEQUENCE [LARGE SCALE GENOMIC DNA]</scope>
    <source>
        <strain evidence="2 3">RB56</strain>
    </source>
</reference>
<dbReference type="Proteomes" id="UP000431401">
    <property type="component" value="Unassembled WGS sequence"/>
</dbReference>
<evidence type="ECO:0000313" key="2">
    <source>
        <dbReference type="EMBL" id="MQY27474.1"/>
    </source>
</evidence>
<feature type="domain" description="ParB-like N-terminal" evidence="1">
    <location>
        <begin position="35"/>
        <end position="118"/>
    </location>
</feature>
<evidence type="ECO:0000313" key="3">
    <source>
        <dbReference type="Proteomes" id="UP000431401"/>
    </source>
</evidence>
<accession>A0A7K0DRM8</accession>
<dbReference type="AlphaFoldDB" id="A0A7K0DRM8"/>
<keyword evidence="3" id="KW-1185">Reference proteome</keyword>
<organism evidence="2 3">
    <name type="scientific">Nocardia aurantia</name>
    <dbReference type="NCBI Taxonomy" id="2585199"/>
    <lineage>
        <taxon>Bacteria</taxon>
        <taxon>Bacillati</taxon>
        <taxon>Actinomycetota</taxon>
        <taxon>Actinomycetes</taxon>
        <taxon>Mycobacteriales</taxon>
        <taxon>Nocardiaceae</taxon>
        <taxon>Nocardia</taxon>
    </lineage>
</organism>
<dbReference type="SUPFAM" id="SSF110849">
    <property type="entry name" value="ParB/Sulfiredoxin"/>
    <property type="match status" value="1"/>
</dbReference>
<comment type="caution">
    <text evidence="2">The sequence shown here is derived from an EMBL/GenBank/DDBJ whole genome shotgun (WGS) entry which is preliminary data.</text>
</comment>
<dbReference type="SMART" id="SM00470">
    <property type="entry name" value="ParB"/>
    <property type="match status" value="1"/>
</dbReference>
<dbReference type="RefSeq" id="WP_194290865.1">
    <property type="nucleotide sequence ID" value="NZ_WEGI01000006.1"/>
</dbReference>
<evidence type="ECO:0000259" key="1">
    <source>
        <dbReference type="SMART" id="SM00470"/>
    </source>
</evidence>
<protein>
    <submittedName>
        <fullName evidence="2">Transcriptional regulator NovG</fullName>
    </submittedName>
</protein>
<dbReference type="InterPro" id="IPR036086">
    <property type="entry name" value="ParB/Sulfiredoxin_sf"/>
</dbReference>
<dbReference type="EMBL" id="WEGI01000006">
    <property type="protein sequence ID" value="MQY27474.1"/>
    <property type="molecule type" value="Genomic_DNA"/>
</dbReference>
<dbReference type="InterPro" id="IPR003115">
    <property type="entry name" value="ParB_N"/>
</dbReference>
<name>A0A7K0DRM8_9NOCA</name>
<gene>
    <name evidence="2" type="primary">novG</name>
    <name evidence="2" type="ORF">NRB56_30570</name>
</gene>
<sequence length="326" mass="34934">MLIIESESRVVVGPEAGRTATASQSVTVATRSGIESVPIGALLPADSPRSVEIDESHVHRLMSAGDLPPIIVHRATMRVIDGAHRVRAAALAGRTHIDVRYFEGTEAAAFVLAVRSNTGHGLQLSHRDRVAAARRIMRAFPVWSNRSVAVVTALSAKTVANIRRTSADIPQSNTRVGLDGRTRPVDSTGGRRRAAAYLEAHPRASLREIASAAGISIGTARDVRNRAGAAREAVLLVPEPPVVARPAEPLTLLHRDPALRHSETGRLLLRLLDNRMVLAGQGEQIIAQLPAHTLPIVTAAVRQCIETWQAFVDEVDPAARDALRAS</sequence>
<dbReference type="Gene3D" id="3.90.1530.10">
    <property type="entry name" value="Conserved hypothetical protein from pyrococcus furiosus pfu- 392566-001, ParB domain"/>
    <property type="match status" value="1"/>
</dbReference>
<proteinExistence type="predicted"/>